<gene>
    <name evidence="1" type="ORF">BU25DRAFT_414491</name>
</gene>
<accession>A0ACB6RMP2</accession>
<keyword evidence="2" id="KW-1185">Reference proteome</keyword>
<protein>
    <submittedName>
        <fullName evidence="1">Uncharacterized protein</fullName>
    </submittedName>
</protein>
<reference evidence="1" key="1">
    <citation type="journal article" date="2020" name="Stud. Mycol.">
        <title>101 Dothideomycetes genomes: a test case for predicting lifestyles and emergence of pathogens.</title>
        <authorList>
            <person name="Haridas S."/>
            <person name="Albert R."/>
            <person name="Binder M."/>
            <person name="Bloem J."/>
            <person name="Labutti K."/>
            <person name="Salamov A."/>
            <person name="Andreopoulos B."/>
            <person name="Baker S."/>
            <person name="Barry K."/>
            <person name="Bills G."/>
            <person name="Bluhm B."/>
            <person name="Cannon C."/>
            <person name="Castanera R."/>
            <person name="Culley D."/>
            <person name="Daum C."/>
            <person name="Ezra D."/>
            <person name="Gonzalez J."/>
            <person name="Henrissat B."/>
            <person name="Kuo A."/>
            <person name="Liang C."/>
            <person name="Lipzen A."/>
            <person name="Lutzoni F."/>
            <person name="Magnuson J."/>
            <person name="Mondo S."/>
            <person name="Nolan M."/>
            <person name="Ohm R."/>
            <person name="Pangilinan J."/>
            <person name="Park H.-J."/>
            <person name="Ramirez L."/>
            <person name="Alfaro M."/>
            <person name="Sun H."/>
            <person name="Tritt A."/>
            <person name="Yoshinaga Y."/>
            <person name="Zwiers L.-H."/>
            <person name="Turgeon B."/>
            <person name="Goodwin S."/>
            <person name="Spatafora J."/>
            <person name="Crous P."/>
            <person name="Grigoriev I."/>
        </authorList>
    </citation>
    <scope>NUCLEOTIDE SEQUENCE</scope>
    <source>
        <strain evidence="1">CBS 525.71</strain>
    </source>
</reference>
<proteinExistence type="predicted"/>
<sequence length="70" mass="7925">MPRRVLLLRMLSRNISLMPQSGNLLAWSAGWANRWTFPGNDKTSTAITTLRPRLSASRSSRTQSMTCFVQ</sequence>
<name>A0ACB6RMP2_9PLEO</name>
<organism evidence="1 2">
    <name type="scientific">Macroventuria anomochaeta</name>
    <dbReference type="NCBI Taxonomy" id="301207"/>
    <lineage>
        <taxon>Eukaryota</taxon>
        <taxon>Fungi</taxon>
        <taxon>Dikarya</taxon>
        <taxon>Ascomycota</taxon>
        <taxon>Pezizomycotina</taxon>
        <taxon>Dothideomycetes</taxon>
        <taxon>Pleosporomycetidae</taxon>
        <taxon>Pleosporales</taxon>
        <taxon>Pleosporineae</taxon>
        <taxon>Didymellaceae</taxon>
        <taxon>Macroventuria</taxon>
    </lineage>
</organism>
<evidence type="ECO:0000313" key="2">
    <source>
        <dbReference type="Proteomes" id="UP000799754"/>
    </source>
</evidence>
<dbReference type="Proteomes" id="UP000799754">
    <property type="component" value="Unassembled WGS sequence"/>
</dbReference>
<dbReference type="EMBL" id="MU006738">
    <property type="protein sequence ID" value="KAF2623225.1"/>
    <property type="molecule type" value="Genomic_DNA"/>
</dbReference>
<comment type="caution">
    <text evidence="1">The sequence shown here is derived from an EMBL/GenBank/DDBJ whole genome shotgun (WGS) entry which is preliminary data.</text>
</comment>
<evidence type="ECO:0000313" key="1">
    <source>
        <dbReference type="EMBL" id="KAF2623225.1"/>
    </source>
</evidence>